<protein>
    <submittedName>
        <fullName evidence="1">Uncharacterized protein</fullName>
    </submittedName>
</protein>
<dbReference type="Proteomes" id="UP001239111">
    <property type="component" value="Chromosome 4"/>
</dbReference>
<evidence type="ECO:0000313" key="2">
    <source>
        <dbReference type="Proteomes" id="UP001239111"/>
    </source>
</evidence>
<keyword evidence="2" id="KW-1185">Reference proteome</keyword>
<organism evidence="1 2">
    <name type="scientific">Eretmocerus hayati</name>
    <dbReference type="NCBI Taxonomy" id="131215"/>
    <lineage>
        <taxon>Eukaryota</taxon>
        <taxon>Metazoa</taxon>
        <taxon>Ecdysozoa</taxon>
        <taxon>Arthropoda</taxon>
        <taxon>Hexapoda</taxon>
        <taxon>Insecta</taxon>
        <taxon>Pterygota</taxon>
        <taxon>Neoptera</taxon>
        <taxon>Endopterygota</taxon>
        <taxon>Hymenoptera</taxon>
        <taxon>Apocrita</taxon>
        <taxon>Proctotrupomorpha</taxon>
        <taxon>Chalcidoidea</taxon>
        <taxon>Aphelinidae</taxon>
        <taxon>Aphelininae</taxon>
        <taxon>Eretmocerus</taxon>
    </lineage>
</organism>
<comment type="caution">
    <text evidence="1">The sequence shown here is derived from an EMBL/GenBank/DDBJ whole genome shotgun (WGS) entry which is preliminary data.</text>
</comment>
<sequence>MKFTFCLVFLNVVLGLDVISYNSYDLDPDEYKLELAQVLFRHGERTPREQEIYKNDPYQMAYSKIGYGVLTNSGKERMFQLGYYLRELYSDFIGKNETEKVLAYHTGWNRTEASLRLVLAGLFPSINLIFATEEKHRSSLTLHNDSLNFLRAGLVGKCSSQYLGMIEQNLNKIVKELKDKDFKNFDIKLVANLTGVPPTPLAMVWLSPNLKATGRLGFPKPEWCSKVDCSYIEKFSKLFVKCMGSNDWMKRITGGVLLQRFLKNMETRDNDEKRLHLYSAHDIQLMALVQTLGLENAPELPDYGSCIRIEKLRKKDGRLYVRMIMRTGEQIPRTIPLKLLGCNVYCPLEIFAASVRPYFPSEGDWNCPKSSSKDVNIDSYSLSRN</sequence>
<dbReference type="EMBL" id="CM056744">
    <property type="protein sequence ID" value="KAJ8664232.1"/>
    <property type="molecule type" value="Genomic_DNA"/>
</dbReference>
<reference evidence="1" key="1">
    <citation type="submission" date="2023-04" db="EMBL/GenBank/DDBJ databases">
        <title>A chromosome-level genome assembly of the parasitoid wasp Eretmocerus hayati.</title>
        <authorList>
            <person name="Zhong Y."/>
            <person name="Liu S."/>
            <person name="Liu Y."/>
        </authorList>
    </citation>
    <scope>NUCLEOTIDE SEQUENCE</scope>
    <source>
        <strain evidence="1">ZJU_SS_LIU_2023</strain>
    </source>
</reference>
<accession>A0ACC2MZP7</accession>
<name>A0ACC2MZP7_9HYME</name>
<gene>
    <name evidence="1" type="ORF">QAD02_005894</name>
</gene>
<evidence type="ECO:0000313" key="1">
    <source>
        <dbReference type="EMBL" id="KAJ8664232.1"/>
    </source>
</evidence>
<proteinExistence type="predicted"/>